<dbReference type="PANTHER" id="PTHR33747:SF1">
    <property type="entry name" value="ADENYLATE CYCLASE-ASSOCIATED CAP C-TERMINAL DOMAIN-CONTAINING PROTEIN"/>
    <property type="match status" value="1"/>
</dbReference>
<reference evidence="1 2" key="1">
    <citation type="submission" date="2020-08" db="EMBL/GenBank/DDBJ databases">
        <title>Genome sequencing of Purple Non-Sulfur Bacteria from various extreme environments.</title>
        <authorList>
            <person name="Mayer M."/>
        </authorList>
    </citation>
    <scope>NUCLEOTIDE SEQUENCE [LARGE SCALE GENOMIC DNA]</scope>
    <source>
        <strain evidence="1 2">2761</strain>
    </source>
</reference>
<dbReference type="PANTHER" id="PTHR33747">
    <property type="entry name" value="UPF0225 PROTEIN SCO1677"/>
    <property type="match status" value="1"/>
</dbReference>
<dbReference type="InterPro" id="IPR004027">
    <property type="entry name" value="SEC_C_motif"/>
</dbReference>
<dbReference type="EMBL" id="JACIGE010000004">
    <property type="protein sequence ID" value="MBB4247054.1"/>
    <property type="molecule type" value="Genomic_DNA"/>
</dbReference>
<dbReference type="SUPFAM" id="SSF103642">
    <property type="entry name" value="Sec-C motif"/>
    <property type="match status" value="1"/>
</dbReference>
<comment type="caution">
    <text evidence="1">The sequence shown here is derived from an EMBL/GenBank/DDBJ whole genome shotgun (WGS) entry which is preliminary data.</text>
</comment>
<evidence type="ECO:0000313" key="1">
    <source>
        <dbReference type="EMBL" id="MBB4247054.1"/>
    </source>
</evidence>
<dbReference type="Gene3D" id="1.20.120.740">
    <property type="entry name" value="YgfB uncharacterised protein family UPF0149, PF03695"/>
    <property type="match status" value="1"/>
</dbReference>
<accession>A0A840FYV8</accession>
<dbReference type="Pfam" id="PF02810">
    <property type="entry name" value="SEC-C"/>
    <property type="match status" value="1"/>
</dbReference>
<keyword evidence="2" id="KW-1185">Reference proteome</keyword>
<dbReference type="InterPro" id="IPR036255">
    <property type="entry name" value="YgfB-like_sf"/>
</dbReference>
<proteinExistence type="predicted"/>
<dbReference type="InterPro" id="IPR011978">
    <property type="entry name" value="YgfB-like"/>
</dbReference>
<sequence>MSATNTLLPLSEADLDRLEILLDDPSLPEPMRLDEIQGYLCAALSGPQAVPEEERLAEILGSEEAVASEVGREASDLLRRFTQELEAVLASGEPPTLLLYARDGEEAAPNDFSPWCEAYLFAVDASPEDWFEALESEAEGNDPAAETAQDELDYLDERLFPMMLLTGEAETAAREHGEEWPSGEELEKMERECEENLPYAASEIYRFWLAKRGTGTQRREVPKVGRNDPCPCGSGKKFKQCCGAVE</sequence>
<dbReference type="NCBIfam" id="TIGR02292">
    <property type="entry name" value="ygfB_yecA"/>
    <property type="match status" value="1"/>
</dbReference>
<dbReference type="AlphaFoldDB" id="A0A840FYV8"/>
<dbReference type="SUPFAM" id="SSF101327">
    <property type="entry name" value="YgfB-like"/>
    <property type="match status" value="1"/>
</dbReference>
<dbReference type="Gene3D" id="3.10.450.50">
    <property type="match status" value="1"/>
</dbReference>
<dbReference type="RefSeq" id="WP_153115568.1">
    <property type="nucleotide sequence ID" value="NZ_JACIGE010000004.1"/>
</dbReference>
<gene>
    <name evidence="1" type="ORF">GGD90_001420</name>
</gene>
<organism evidence="1 2">
    <name type="scientific">Rhodocyclus tenuis</name>
    <name type="common">Rhodospirillum tenue</name>
    <dbReference type="NCBI Taxonomy" id="1066"/>
    <lineage>
        <taxon>Bacteria</taxon>
        <taxon>Pseudomonadati</taxon>
        <taxon>Pseudomonadota</taxon>
        <taxon>Betaproteobacteria</taxon>
        <taxon>Rhodocyclales</taxon>
        <taxon>Rhodocyclaceae</taxon>
        <taxon>Rhodocyclus</taxon>
    </lineage>
</organism>
<name>A0A840FYV8_RHOTE</name>
<dbReference type="Proteomes" id="UP000587070">
    <property type="component" value="Unassembled WGS sequence"/>
</dbReference>
<protein>
    <submittedName>
        <fullName evidence="1">Uncharacterized protein</fullName>
    </submittedName>
</protein>
<dbReference type="OrthoDB" id="570299at2"/>
<evidence type="ECO:0000313" key="2">
    <source>
        <dbReference type="Proteomes" id="UP000587070"/>
    </source>
</evidence>
<dbReference type="Pfam" id="PF03695">
    <property type="entry name" value="UPF0149"/>
    <property type="match status" value="1"/>
</dbReference>